<reference evidence="3" key="1">
    <citation type="journal article" date="2019" name="Int. J. Syst. Evol. Microbiol.">
        <title>The Global Catalogue of Microorganisms (GCM) 10K type strain sequencing project: providing services to taxonomists for standard genome sequencing and annotation.</title>
        <authorList>
            <consortium name="The Broad Institute Genomics Platform"/>
            <consortium name="The Broad Institute Genome Sequencing Center for Infectious Disease"/>
            <person name="Wu L."/>
            <person name="Ma J."/>
        </authorList>
    </citation>
    <scope>NUCLEOTIDE SEQUENCE [LARGE SCALE GENOMIC DNA]</scope>
    <source>
        <strain evidence="3">KCTC 42087</strain>
    </source>
</reference>
<gene>
    <name evidence="2" type="ORF">ACFPZN_01545</name>
</gene>
<feature type="signal peptide" evidence="1">
    <location>
        <begin position="1"/>
        <end position="20"/>
    </location>
</feature>
<protein>
    <submittedName>
        <fullName evidence="2">Uncharacterized protein</fullName>
    </submittedName>
</protein>
<dbReference type="EMBL" id="JBHSON010000002">
    <property type="protein sequence ID" value="MFC5744290.1"/>
    <property type="molecule type" value="Genomic_DNA"/>
</dbReference>
<name>A0ABW0ZU14_9ACTN</name>
<organism evidence="2 3">
    <name type="scientific">Actinomadura rugatobispora</name>
    <dbReference type="NCBI Taxonomy" id="1994"/>
    <lineage>
        <taxon>Bacteria</taxon>
        <taxon>Bacillati</taxon>
        <taxon>Actinomycetota</taxon>
        <taxon>Actinomycetes</taxon>
        <taxon>Streptosporangiales</taxon>
        <taxon>Thermomonosporaceae</taxon>
        <taxon>Actinomadura</taxon>
    </lineage>
</organism>
<evidence type="ECO:0000313" key="3">
    <source>
        <dbReference type="Proteomes" id="UP001596074"/>
    </source>
</evidence>
<evidence type="ECO:0000313" key="2">
    <source>
        <dbReference type="EMBL" id="MFC5744290.1"/>
    </source>
</evidence>
<comment type="caution">
    <text evidence="2">The sequence shown here is derived from an EMBL/GenBank/DDBJ whole genome shotgun (WGS) entry which is preliminary data.</text>
</comment>
<keyword evidence="3" id="KW-1185">Reference proteome</keyword>
<dbReference type="Proteomes" id="UP001596074">
    <property type="component" value="Unassembled WGS sequence"/>
</dbReference>
<dbReference type="RefSeq" id="WP_378279326.1">
    <property type="nucleotide sequence ID" value="NZ_JBHSON010000002.1"/>
</dbReference>
<proteinExistence type="predicted"/>
<feature type="chain" id="PRO_5045850090" evidence="1">
    <location>
        <begin position="21"/>
        <end position="334"/>
    </location>
</feature>
<evidence type="ECO:0000256" key="1">
    <source>
        <dbReference type="SAM" id="SignalP"/>
    </source>
</evidence>
<sequence>MRSFSTTLAAFGLAASLVMAAPLAMAAGKPPDARPTRTPLGKSNFAIAMGGLRADSTANWVRLGQYTFSDDGTVSEQYWQWSQLTRTVRVSTGNAAAGCTERDCVVPTAAGWQSTEASLLLEGRYRVDGDRLHISWEDGQWEDWTLTSLAKGTLAGVELEGNSLGATHGFGNGSNVSWTTRVPAAKVAAADHTAFTHRYYLWKTAYSADTGYTPYIDHGDGEPFWVTHWTPCRDRRCLGAQTHAPDGTVRTMYYIAPAGTSVENRRDTLWHWRTNLADARGEICYTGNSHVKPMLQVIGDDGRFHGWVGVEASLNQTTQNGTADDDIGIFRITG</sequence>
<accession>A0ABW0ZU14</accession>
<keyword evidence="1" id="KW-0732">Signal</keyword>